<dbReference type="Proteomes" id="UP000256269">
    <property type="component" value="Unassembled WGS sequence"/>
</dbReference>
<keyword evidence="13" id="KW-1185">Reference proteome</keyword>
<dbReference type="GO" id="GO:0015386">
    <property type="term" value="F:potassium:proton antiporter activity"/>
    <property type="evidence" value="ECO:0007669"/>
    <property type="project" value="TreeGrafter"/>
</dbReference>
<evidence type="ECO:0000256" key="1">
    <source>
        <dbReference type="ARBA" id="ARBA00004651"/>
    </source>
</evidence>
<keyword evidence="10" id="KW-0050">Antiport</keyword>
<feature type="domain" description="Cation/H+ exchanger transmembrane" evidence="11">
    <location>
        <begin position="17"/>
        <end position="407"/>
    </location>
</feature>
<dbReference type="GO" id="GO:0005886">
    <property type="term" value="C:plasma membrane"/>
    <property type="evidence" value="ECO:0007669"/>
    <property type="project" value="UniProtKB-SubCell"/>
</dbReference>
<keyword evidence="2 10" id="KW-0813">Transport</keyword>
<dbReference type="InterPro" id="IPR006153">
    <property type="entry name" value="Cation/H_exchanger_TM"/>
</dbReference>
<dbReference type="EMBL" id="QUNO01000020">
    <property type="protein sequence ID" value="REH33153.1"/>
    <property type="molecule type" value="Genomic_DNA"/>
</dbReference>
<dbReference type="Gene3D" id="1.20.1530.20">
    <property type="match status" value="1"/>
</dbReference>
<comment type="caution">
    <text evidence="10">Lacks conserved residue(s) required for the propagation of feature annotation.</text>
</comment>
<feature type="transmembrane region" description="Helical" evidence="10">
    <location>
        <begin position="176"/>
        <end position="200"/>
    </location>
</feature>
<evidence type="ECO:0000256" key="7">
    <source>
        <dbReference type="ARBA" id="ARBA00023065"/>
    </source>
</evidence>
<feature type="transmembrane region" description="Helical" evidence="10">
    <location>
        <begin position="151"/>
        <end position="170"/>
    </location>
</feature>
<sequence length="532" mass="56735">MITAVIGLELVVALGMAVLVSGVVAQRFRLAPPVVLLACGVLLGFAPDLLDVHLPSEVVLLLFLPALLYWESLTTSLREIRSNLRGIVLMSTLLVIVTAGAVAWTAHALGVPWGPAWVLGAAVAPTDATAVGVLAGMLPRRFVTTLRAESLVNDGTALVIYALAVGVTIGQEQLSVVHVGGLFLLAYLGGVAAGAVTAAVGIPIRRRLEDPLLGNVAMLLTPFVSFLLAEAIHASGVLAVVTTGLIMSQVGPRIGRAATRQQSQGFWNLSTFLLNGALFVLVGLESHGAVRGLVSGSLIRGLVIVGVVCVVLVAARIVFLFVTVYIIRAVDRRPSQRLRRVSHRTRIVSGLAGFRGAVSLAAALAVPETIGGGAAFPDRDMIVFVTAGVIIVTLVAQGLVLPGVVRWAHLPEDRVVEEERKLAQTVATEEAMAAMPAVAEELGTDPEVVDRLTRELEEHLAVLHAGETQLEDEPALRHDQHYTALRLALLARKRATVVRLRDERRIDDTVLRQIQARLDIEEVRLSQRELVD</sequence>
<feature type="transmembrane region" description="Helical" evidence="10">
    <location>
        <begin position="304"/>
        <end position="327"/>
    </location>
</feature>
<evidence type="ECO:0000313" key="12">
    <source>
        <dbReference type="EMBL" id="REH33153.1"/>
    </source>
</evidence>
<comment type="similarity">
    <text evidence="10">Belongs to the monovalent cation:proton antiporter 1 (CPA1) transporter (TC 2.A.36) family.</text>
</comment>
<organism evidence="12 13">
    <name type="scientific">Kutzneria buriramensis</name>
    <dbReference type="NCBI Taxonomy" id="1045776"/>
    <lineage>
        <taxon>Bacteria</taxon>
        <taxon>Bacillati</taxon>
        <taxon>Actinomycetota</taxon>
        <taxon>Actinomycetes</taxon>
        <taxon>Pseudonocardiales</taxon>
        <taxon>Pseudonocardiaceae</taxon>
        <taxon>Kutzneria</taxon>
    </lineage>
</organism>
<feature type="transmembrane region" description="Helical" evidence="10">
    <location>
        <begin position="212"/>
        <end position="229"/>
    </location>
</feature>
<feature type="transmembrane region" description="Helical" evidence="10">
    <location>
        <begin position="266"/>
        <end position="284"/>
    </location>
</feature>
<keyword evidence="7 10" id="KW-0406">Ion transport</keyword>
<dbReference type="InterPro" id="IPR018422">
    <property type="entry name" value="Cation/H_exchanger_CPA1"/>
</dbReference>
<dbReference type="InterPro" id="IPR004705">
    <property type="entry name" value="Cation/H_exchanger_CPA1_bac"/>
</dbReference>
<feature type="transmembrane region" description="Helical" evidence="10">
    <location>
        <begin position="30"/>
        <end position="46"/>
    </location>
</feature>
<gene>
    <name evidence="12" type="ORF">BCF44_120225</name>
</gene>
<keyword evidence="3 10" id="KW-1003">Cell membrane</keyword>
<comment type="caution">
    <text evidence="12">The sequence shown here is derived from an EMBL/GenBank/DDBJ whole genome shotgun (WGS) entry which is preliminary data.</text>
</comment>
<evidence type="ECO:0000256" key="6">
    <source>
        <dbReference type="ARBA" id="ARBA00023053"/>
    </source>
</evidence>
<dbReference type="Pfam" id="PF00999">
    <property type="entry name" value="Na_H_Exchanger"/>
    <property type="match status" value="1"/>
</dbReference>
<dbReference type="NCBIfam" id="TIGR00831">
    <property type="entry name" value="a_cpa1"/>
    <property type="match status" value="1"/>
</dbReference>
<keyword evidence="9 10" id="KW-0739">Sodium transport</keyword>
<comment type="function">
    <text evidence="10">Na(+)/H(+) antiporter that extrudes sodium in exchange for external protons.</text>
</comment>
<feature type="transmembrane region" description="Helical" evidence="10">
    <location>
        <begin position="381"/>
        <end position="405"/>
    </location>
</feature>
<protein>
    <submittedName>
        <fullName evidence="12">CPA1 family monovalent cation:H+ antiporter</fullName>
    </submittedName>
</protein>
<dbReference type="InterPro" id="IPR038770">
    <property type="entry name" value="Na+/solute_symporter_sf"/>
</dbReference>
<feature type="transmembrane region" description="Helical" evidence="10">
    <location>
        <begin position="235"/>
        <end position="254"/>
    </location>
</feature>
<dbReference type="GO" id="GO:0015385">
    <property type="term" value="F:sodium:proton antiporter activity"/>
    <property type="evidence" value="ECO:0007669"/>
    <property type="project" value="InterPro"/>
</dbReference>
<evidence type="ECO:0000313" key="13">
    <source>
        <dbReference type="Proteomes" id="UP000256269"/>
    </source>
</evidence>
<proteinExistence type="inferred from homology"/>
<evidence type="ECO:0000256" key="3">
    <source>
        <dbReference type="ARBA" id="ARBA00022475"/>
    </source>
</evidence>
<dbReference type="GO" id="GO:0098719">
    <property type="term" value="P:sodium ion import across plasma membrane"/>
    <property type="evidence" value="ECO:0007669"/>
    <property type="project" value="TreeGrafter"/>
</dbReference>
<keyword evidence="6 10" id="KW-0915">Sodium</keyword>
<comment type="subcellular location">
    <subcellularLocation>
        <location evidence="1 10">Cell membrane</location>
        <topology evidence="1 10">Multi-pass membrane protein</topology>
    </subcellularLocation>
</comment>
<dbReference type="GO" id="GO:0051453">
    <property type="term" value="P:regulation of intracellular pH"/>
    <property type="evidence" value="ECO:0007669"/>
    <property type="project" value="TreeGrafter"/>
</dbReference>
<keyword evidence="5 10" id="KW-1133">Transmembrane helix</keyword>
<keyword evidence="4 10" id="KW-0812">Transmembrane</keyword>
<feature type="transmembrane region" description="Helical" evidence="10">
    <location>
        <begin position="6"/>
        <end position="25"/>
    </location>
</feature>
<evidence type="ECO:0000259" key="11">
    <source>
        <dbReference type="Pfam" id="PF00999"/>
    </source>
</evidence>
<keyword evidence="8 10" id="KW-0472">Membrane</keyword>
<feature type="transmembrane region" description="Helical" evidence="10">
    <location>
        <begin position="82"/>
        <end position="104"/>
    </location>
</feature>
<evidence type="ECO:0000256" key="2">
    <source>
        <dbReference type="ARBA" id="ARBA00022448"/>
    </source>
</evidence>
<feature type="transmembrane region" description="Helical" evidence="10">
    <location>
        <begin position="116"/>
        <end position="139"/>
    </location>
</feature>
<evidence type="ECO:0000256" key="8">
    <source>
        <dbReference type="ARBA" id="ARBA00023136"/>
    </source>
</evidence>
<accession>A0A3E0GZU6</accession>
<dbReference type="PANTHER" id="PTHR10110:SF86">
    <property type="entry name" value="SODIUM_HYDROGEN EXCHANGER 7"/>
    <property type="match status" value="1"/>
</dbReference>
<dbReference type="PANTHER" id="PTHR10110">
    <property type="entry name" value="SODIUM/HYDROGEN EXCHANGER"/>
    <property type="match status" value="1"/>
</dbReference>
<feature type="transmembrane region" description="Helical" evidence="10">
    <location>
        <begin position="52"/>
        <end position="70"/>
    </location>
</feature>
<name>A0A3E0GZU6_9PSEU</name>
<feature type="transmembrane region" description="Helical" evidence="10">
    <location>
        <begin position="347"/>
        <end position="366"/>
    </location>
</feature>
<evidence type="ECO:0000256" key="4">
    <source>
        <dbReference type="ARBA" id="ARBA00022692"/>
    </source>
</evidence>
<evidence type="ECO:0000256" key="10">
    <source>
        <dbReference type="RuleBase" id="RU366002"/>
    </source>
</evidence>
<dbReference type="AlphaFoldDB" id="A0A3E0GZU6"/>
<evidence type="ECO:0000256" key="9">
    <source>
        <dbReference type="ARBA" id="ARBA00023201"/>
    </source>
</evidence>
<evidence type="ECO:0000256" key="5">
    <source>
        <dbReference type="ARBA" id="ARBA00022989"/>
    </source>
</evidence>
<reference evidence="12 13" key="1">
    <citation type="submission" date="2018-08" db="EMBL/GenBank/DDBJ databases">
        <title>Genomic Encyclopedia of Archaeal and Bacterial Type Strains, Phase II (KMG-II): from individual species to whole genera.</title>
        <authorList>
            <person name="Goeker M."/>
        </authorList>
    </citation>
    <scope>NUCLEOTIDE SEQUENCE [LARGE SCALE GENOMIC DNA]</scope>
    <source>
        <strain evidence="12 13">DSM 45791</strain>
    </source>
</reference>